<feature type="transmembrane region" description="Helical" evidence="7">
    <location>
        <begin position="165"/>
        <end position="186"/>
    </location>
</feature>
<dbReference type="SUPFAM" id="SSF161098">
    <property type="entry name" value="MetI-like"/>
    <property type="match status" value="1"/>
</dbReference>
<evidence type="ECO:0000256" key="3">
    <source>
        <dbReference type="ARBA" id="ARBA00022475"/>
    </source>
</evidence>
<sequence>MVLESDRKRALDLEAKDVGSRLHQQLAGLDALELSEGTRRNPALRVWSAVWPMLTAVAIALLAWQAVVWSGWKDPWVLPGPKDTLPVLWDQVTSGSFWSAVRLTMQRAIIGFTVSIAVGVLIGALVSQSRILRRAFGSLITGLQTMPSIAWFPLAILLFQLSESAILFVVVLGAAPSIANGLIAGVDYTPPILLRAGKVMGLRRLNLYRHLILPASLPAFVAGLKQGWAFAWRSLMAGELLVIIGNTTSLGVLLSQARELNNTADMISYMIIILIIGIVIDQLFGVVDRAIRTRWGLDRT</sequence>
<feature type="transmembrane region" description="Helical" evidence="7">
    <location>
        <begin position="207"/>
        <end position="224"/>
    </location>
</feature>
<protein>
    <submittedName>
        <fullName evidence="9">ABC transporter permease</fullName>
    </submittedName>
</protein>
<organism evidence="9 10">
    <name type="scientific">Actinomadura barringtoniae</name>
    <dbReference type="NCBI Taxonomy" id="1427535"/>
    <lineage>
        <taxon>Bacteria</taxon>
        <taxon>Bacillati</taxon>
        <taxon>Actinomycetota</taxon>
        <taxon>Actinomycetes</taxon>
        <taxon>Streptosporangiales</taxon>
        <taxon>Thermomonosporaceae</taxon>
        <taxon>Actinomadura</taxon>
    </lineage>
</organism>
<feature type="domain" description="ABC transmembrane type-1" evidence="8">
    <location>
        <begin position="101"/>
        <end position="284"/>
    </location>
</feature>
<dbReference type="InterPro" id="IPR035906">
    <property type="entry name" value="MetI-like_sf"/>
</dbReference>
<keyword evidence="3" id="KW-1003">Cell membrane</keyword>
<keyword evidence="2 7" id="KW-0813">Transport</keyword>
<dbReference type="GO" id="GO:0005886">
    <property type="term" value="C:plasma membrane"/>
    <property type="evidence" value="ECO:0007669"/>
    <property type="project" value="UniProtKB-SubCell"/>
</dbReference>
<keyword evidence="5 7" id="KW-1133">Transmembrane helix</keyword>
<dbReference type="InterPro" id="IPR000515">
    <property type="entry name" value="MetI-like"/>
</dbReference>
<evidence type="ECO:0000256" key="4">
    <source>
        <dbReference type="ARBA" id="ARBA00022692"/>
    </source>
</evidence>
<keyword evidence="10" id="KW-1185">Reference proteome</keyword>
<gene>
    <name evidence="9" type="ORF">J4573_07655</name>
</gene>
<feature type="transmembrane region" description="Helical" evidence="7">
    <location>
        <begin position="266"/>
        <end position="287"/>
    </location>
</feature>
<evidence type="ECO:0000256" key="2">
    <source>
        <dbReference type="ARBA" id="ARBA00022448"/>
    </source>
</evidence>
<dbReference type="PANTHER" id="PTHR30151:SF40">
    <property type="entry name" value="TRANSPORT SYSTEM INTEGRAL MEMBRANE PROTEIN"/>
    <property type="match status" value="1"/>
</dbReference>
<feature type="transmembrane region" description="Helical" evidence="7">
    <location>
        <begin position="108"/>
        <end position="127"/>
    </location>
</feature>
<accession>A0A939T175</accession>
<dbReference type="Gene3D" id="1.10.3720.10">
    <property type="entry name" value="MetI-like"/>
    <property type="match status" value="1"/>
</dbReference>
<dbReference type="AlphaFoldDB" id="A0A939T175"/>
<evidence type="ECO:0000256" key="7">
    <source>
        <dbReference type="RuleBase" id="RU363032"/>
    </source>
</evidence>
<comment type="caution">
    <text evidence="9">The sequence shown here is derived from an EMBL/GenBank/DDBJ whole genome shotgun (WGS) entry which is preliminary data.</text>
</comment>
<dbReference type="GO" id="GO:0055085">
    <property type="term" value="P:transmembrane transport"/>
    <property type="evidence" value="ECO:0007669"/>
    <property type="project" value="InterPro"/>
</dbReference>
<evidence type="ECO:0000256" key="5">
    <source>
        <dbReference type="ARBA" id="ARBA00022989"/>
    </source>
</evidence>
<feature type="transmembrane region" description="Helical" evidence="7">
    <location>
        <begin position="49"/>
        <end position="72"/>
    </location>
</feature>
<evidence type="ECO:0000259" key="8">
    <source>
        <dbReference type="PROSITE" id="PS50928"/>
    </source>
</evidence>
<comment type="subcellular location">
    <subcellularLocation>
        <location evidence="1 7">Cell membrane</location>
        <topology evidence="1 7">Multi-pass membrane protein</topology>
    </subcellularLocation>
</comment>
<comment type="similarity">
    <text evidence="7">Belongs to the binding-protein-dependent transport system permease family.</text>
</comment>
<dbReference type="PROSITE" id="PS50928">
    <property type="entry name" value="ABC_TM1"/>
    <property type="match status" value="1"/>
</dbReference>
<proteinExistence type="inferred from homology"/>
<feature type="transmembrane region" description="Helical" evidence="7">
    <location>
        <begin position="139"/>
        <end position="159"/>
    </location>
</feature>
<evidence type="ECO:0000313" key="10">
    <source>
        <dbReference type="Proteomes" id="UP000669179"/>
    </source>
</evidence>
<evidence type="ECO:0000256" key="1">
    <source>
        <dbReference type="ARBA" id="ARBA00004651"/>
    </source>
</evidence>
<dbReference type="Pfam" id="PF00528">
    <property type="entry name" value="BPD_transp_1"/>
    <property type="match status" value="1"/>
</dbReference>
<dbReference type="EMBL" id="JAGEOJ010000003">
    <property type="protein sequence ID" value="MBO2446961.1"/>
    <property type="molecule type" value="Genomic_DNA"/>
</dbReference>
<dbReference type="Proteomes" id="UP000669179">
    <property type="component" value="Unassembled WGS sequence"/>
</dbReference>
<keyword evidence="6 7" id="KW-0472">Membrane</keyword>
<evidence type="ECO:0000313" key="9">
    <source>
        <dbReference type="EMBL" id="MBO2446961.1"/>
    </source>
</evidence>
<evidence type="ECO:0000256" key="6">
    <source>
        <dbReference type="ARBA" id="ARBA00023136"/>
    </source>
</evidence>
<keyword evidence="4 7" id="KW-0812">Transmembrane</keyword>
<dbReference type="PANTHER" id="PTHR30151">
    <property type="entry name" value="ALKANE SULFONATE ABC TRANSPORTER-RELATED, MEMBRANE SUBUNIT"/>
    <property type="match status" value="1"/>
</dbReference>
<dbReference type="RefSeq" id="WP_208254576.1">
    <property type="nucleotide sequence ID" value="NZ_JAGEOJ010000003.1"/>
</dbReference>
<name>A0A939T175_9ACTN</name>
<feature type="transmembrane region" description="Helical" evidence="7">
    <location>
        <begin position="230"/>
        <end position="254"/>
    </location>
</feature>
<reference evidence="9" key="1">
    <citation type="submission" date="2021-03" db="EMBL/GenBank/DDBJ databases">
        <authorList>
            <person name="Kanchanasin P."/>
            <person name="Saeng-In P."/>
            <person name="Phongsopitanun W."/>
            <person name="Yuki M."/>
            <person name="Kudo T."/>
            <person name="Ohkuma M."/>
            <person name="Tanasupawat S."/>
        </authorList>
    </citation>
    <scope>NUCLEOTIDE SEQUENCE</scope>
    <source>
        <strain evidence="9">GKU 128</strain>
    </source>
</reference>